<dbReference type="CDD" id="cd11614">
    <property type="entry name" value="SAF_CpaB_FlgA_like"/>
    <property type="match status" value="1"/>
</dbReference>
<dbReference type="InterPro" id="IPR013974">
    <property type="entry name" value="SAF"/>
</dbReference>
<proteinExistence type="predicted"/>
<feature type="domain" description="SAF" evidence="1">
    <location>
        <begin position="47"/>
        <end position="107"/>
    </location>
</feature>
<dbReference type="InterPro" id="IPR017592">
    <property type="entry name" value="Pilus_assmbl_Flp-typ_CpaB"/>
</dbReference>
<dbReference type="NCBIfam" id="TIGR03177">
    <property type="entry name" value="pilus_cpaB"/>
    <property type="match status" value="1"/>
</dbReference>
<name>A0A7Y9LNL8_9BURK</name>
<evidence type="ECO:0000313" key="2">
    <source>
        <dbReference type="EMBL" id="NYE83308.1"/>
    </source>
</evidence>
<dbReference type="Pfam" id="PF08666">
    <property type="entry name" value="SAF"/>
    <property type="match status" value="1"/>
</dbReference>
<dbReference type="SMART" id="SM00858">
    <property type="entry name" value="SAF"/>
    <property type="match status" value="1"/>
</dbReference>
<organism evidence="2 3">
    <name type="scientific">Pigmentiphaga litoralis</name>
    <dbReference type="NCBI Taxonomy" id="516702"/>
    <lineage>
        <taxon>Bacteria</taxon>
        <taxon>Pseudomonadati</taxon>
        <taxon>Pseudomonadota</taxon>
        <taxon>Betaproteobacteria</taxon>
        <taxon>Burkholderiales</taxon>
        <taxon>Alcaligenaceae</taxon>
        <taxon>Pigmentiphaga</taxon>
    </lineage>
</organism>
<dbReference type="Proteomes" id="UP000542125">
    <property type="component" value="Unassembled WGS sequence"/>
</dbReference>
<dbReference type="EMBL" id="JACBYR010000001">
    <property type="protein sequence ID" value="NYE83308.1"/>
    <property type="molecule type" value="Genomic_DNA"/>
</dbReference>
<protein>
    <submittedName>
        <fullName evidence="2">Pilus assembly protein CpaB</fullName>
    </submittedName>
</protein>
<dbReference type="InterPro" id="IPR031571">
    <property type="entry name" value="RcpC_dom"/>
</dbReference>
<reference evidence="2 3" key="1">
    <citation type="submission" date="2020-07" db="EMBL/GenBank/DDBJ databases">
        <title>Genomic Encyclopedia of Type Strains, Phase IV (KMG-V): Genome sequencing to study the core and pangenomes of soil and plant-associated prokaryotes.</title>
        <authorList>
            <person name="Whitman W."/>
        </authorList>
    </citation>
    <scope>NUCLEOTIDE SEQUENCE [LARGE SCALE GENOMIC DNA]</scope>
    <source>
        <strain evidence="2 3">SAS40</strain>
    </source>
</reference>
<dbReference type="RefSeq" id="WP_179586856.1">
    <property type="nucleotide sequence ID" value="NZ_JACBYR010000001.1"/>
</dbReference>
<dbReference type="AlphaFoldDB" id="A0A7Y9LNL8"/>
<accession>A0A7Y9LNL8</accession>
<dbReference type="Pfam" id="PF16976">
    <property type="entry name" value="RcpC"/>
    <property type="match status" value="1"/>
</dbReference>
<gene>
    <name evidence="2" type="ORF">FHW18_002579</name>
</gene>
<evidence type="ECO:0000313" key="3">
    <source>
        <dbReference type="Proteomes" id="UP000542125"/>
    </source>
</evidence>
<sequence>MNNVTKIVAALLVLVALLLGVYALMLVQTPDAPPPTQASNPVSPTQFQVVVADKLLPAGTVIDPASLKVVPLPINPAGSFTTVGALTGKIPRIDIGPGTPVVDATLAKGLTLQLKEGERAVAVSVDEVVGSGNRVTPGDMVDVFFTLKQSQDISKTQSRLLLSRLRVLTYGQDSVDGPPASEETLRNNGPVVPRTAVLAVPTADVNRLLLATQNGRLQLALRHPTDPTVPDVALFPDVPTVLAAKGTLTPEQREALKNADNLAYAGNELSGLAGEGRTAPPPRAVSQVVAPRPAAPRPVATPTLPRVQPNTVEVVRGTQRETVGF</sequence>
<evidence type="ECO:0000259" key="1">
    <source>
        <dbReference type="SMART" id="SM00858"/>
    </source>
</evidence>
<comment type="caution">
    <text evidence="2">The sequence shown here is derived from an EMBL/GenBank/DDBJ whole genome shotgun (WGS) entry which is preliminary data.</text>
</comment>
<keyword evidence="3" id="KW-1185">Reference proteome</keyword>